<dbReference type="InterPro" id="IPR043472">
    <property type="entry name" value="Macro_dom-like"/>
</dbReference>
<sequence>MASTIAIPLHESSLHIVKQCGPILNNALQSKFGSLATFDGVNFEKDHGIALLKKPVVAPEKRFSVKLYQGVNLSVWKADLTNFPVDAVVNAANEHLQHYGGLADALSSAGGPQIQKDCNDYITKNGSLRTGDAIVCDAGLLPCKKIIHAVGPKLPLHPSASDVSSAEWYLKKAISNILDEVRKNQLKTVAIPAISSGLFNYPLPQCKEVAQIMSQAVANFAGNFQNKMEVYFVIFPSDRDTFKVVLQKCCPDIRMLYVSCQNTEVMRVVFIEK</sequence>
<protein>
    <recommendedName>
        <fullName evidence="1">Macro domain-containing protein</fullName>
    </recommendedName>
</protein>
<dbReference type="PANTHER" id="PTHR11106:SF111">
    <property type="entry name" value="MACRO DOMAIN-CONTAINING PROTEIN"/>
    <property type="match status" value="1"/>
</dbReference>
<keyword evidence="3" id="KW-1185">Reference proteome</keyword>
<dbReference type="AlphaFoldDB" id="A0A3Q3LZF0"/>
<evidence type="ECO:0000259" key="1">
    <source>
        <dbReference type="PROSITE" id="PS51154"/>
    </source>
</evidence>
<dbReference type="SUPFAM" id="SSF52949">
    <property type="entry name" value="Macro domain-like"/>
    <property type="match status" value="1"/>
</dbReference>
<reference evidence="2" key="2">
    <citation type="submission" date="2025-09" db="UniProtKB">
        <authorList>
            <consortium name="Ensembl"/>
        </authorList>
    </citation>
    <scope>IDENTIFICATION</scope>
</reference>
<dbReference type="SMART" id="SM00506">
    <property type="entry name" value="A1pp"/>
    <property type="match status" value="1"/>
</dbReference>
<reference evidence="2" key="1">
    <citation type="submission" date="2025-08" db="UniProtKB">
        <authorList>
            <consortium name="Ensembl"/>
        </authorList>
    </citation>
    <scope>IDENTIFICATION</scope>
</reference>
<dbReference type="PROSITE" id="PS51154">
    <property type="entry name" value="MACRO"/>
    <property type="match status" value="1"/>
</dbReference>
<evidence type="ECO:0000313" key="3">
    <source>
        <dbReference type="Proteomes" id="UP000261640"/>
    </source>
</evidence>
<dbReference type="InParanoid" id="A0A3Q3LZF0"/>
<dbReference type="Pfam" id="PF01661">
    <property type="entry name" value="Macro"/>
    <property type="match status" value="1"/>
</dbReference>
<organism evidence="2 3">
    <name type="scientific">Mastacembelus armatus</name>
    <name type="common">zig-zag eel</name>
    <dbReference type="NCBI Taxonomy" id="205130"/>
    <lineage>
        <taxon>Eukaryota</taxon>
        <taxon>Metazoa</taxon>
        <taxon>Chordata</taxon>
        <taxon>Craniata</taxon>
        <taxon>Vertebrata</taxon>
        <taxon>Euteleostomi</taxon>
        <taxon>Actinopterygii</taxon>
        <taxon>Neopterygii</taxon>
        <taxon>Teleostei</taxon>
        <taxon>Neoteleostei</taxon>
        <taxon>Acanthomorphata</taxon>
        <taxon>Anabantaria</taxon>
        <taxon>Synbranchiformes</taxon>
        <taxon>Mastacembelidae</taxon>
        <taxon>Mastacembelus</taxon>
    </lineage>
</organism>
<dbReference type="Gene3D" id="3.40.220.10">
    <property type="entry name" value="Leucine Aminopeptidase, subunit E, domain 1"/>
    <property type="match status" value="1"/>
</dbReference>
<dbReference type="PANTHER" id="PTHR11106">
    <property type="entry name" value="GANGLIOSIDE INDUCED DIFFERENTIATION ASSOCIATED PROTEIN 2-RELATED"/>
    <property type="match status" value="1"/>
</dbReference>
<dbReference type="GeneTree" id="ENSGT00940000158837"/>
<evidence type="ECO:0000313" key="2">
    <source>
        <dbReference type="Ensembl" id="ENSMAMP00000018492.2"/>
    </source>
</evidence>
<dbReference type="CDD" id="cd02907">
    <property type="entry name" value="Macro_Af1521_BAL-like"/>
    <property type="match status" value="1"/>
</dbReference>
<dbReference type="Ensembl" id="ENSMAMT00000018970.2">
    <property type="protein sequence ID" value="ENSMAMP00000018492.2"/>
    <property type="gene ID" value="ENSMAMG00000025841.1"/>
</dbReference>
<feature type="domain" description="Macro" evidence="1">
    <location>
        <begin position="60"/>
        <end position="232"/>
    </location>
</feature>
<name>A0A3Q3LZF0_9TELE</name>
<accession>A0A3Q3LZF0</accession>
<dbReference type="Proteomes" id="UP000261640">
    <property type="component" value="Unplaced"/>
</dbReference>
<dbReference type="InterPro" id="IPR002589">
    <property type="entry name" value="Macro_dom"/>
</dbReference>
<proteinExistence type="predicted"/>